<feature type="transmembrane region" description="Helical" evidence="2">
    <location>
        <begin position="12"/>
        <end position="34"/>
    </location>
</feature>
<keyword evidence="4" id="KW-1185">Reference proteome</keyword>
<protein>
    <submittedName>
        <fullName evidence="3">Uncharacterized protein</fullName>
    </submittedName>
</protein>
<evidence type="ECO:0000256" key="2">
    <source>
        <dbReference type="SAM" id="Phobius"/>
    </source>
</evidence>
<evidence type="ECO:0000313" key="3">
    <source>
        <dbReference type="EMBL" id="QEH34883.1"/>
    </source>
</evidence>
<dbReference type="RefSeq" id="WP_148594748.1">
    <property type="nucleotide sequence ID" value="NZ_CP042997.1"/>
</dbReference>
<keyword evidence="2" id="KW-0812">Transmembrane</keyword>
<dbReference type="Proteomes" id="UP000324233">
    <property type="component" value="Chromosome"/>
</dbReference>
<evidence type="ECO:0000256" key="1">
    <source>
        <dbReference type="SAM" id="MobiDB-lite"/>
    </source>
</evidence>
<gene>
    <name evidence="3" type="ORF">OJF2_34280</name>
</gene>
<accession>A0A5B9W2P9</accession>
<dbReference type="KEGG" id="agv:OJF2_34280"/>
<organism evidence="3 4">
    <name type="scientific">Aquisphaera giovannonii</name>
    <dbReference type="NCBI Taxonomy" id="406548"/>
    <lineage>
        <taxon>Bacteria</taxon>
        <taxon>Pseudomonadati</taxon>
        <taxon>Planctomycetota</taxon>
        <taxon>Planctomycetia</taxon>
        <taxon>Isosphaerales</taxon>
        <taxon>Isosphaeraceae</taxon>
        <taxon>Aquisphaera</taxon>
    </lineage>
</organism>
<proteinExistence type="predicted"/>
<evidence type="ECO:0000313" key="4">
    <source>
        <dbReference type="Proteomes" id="UP000324233"/>
    </source>
</evidence>
<reference evidence="3 4" key="1">
    <citation type="submission" date="2019-08" db="EMBL/GenBank/DDBJ databases">
        <title>Deep-cultivation of Planctomycetes and their phenomic and genomic characterization uncovers novel biology.</title>
        <authorList>
            <person name="Wiegand S."/>
            <person name="Jogler M."/>
            <person name="Boedeker C."/>
            <person name="Pinto D."/>
            <person name="Vollmers J."/>
            <person name="Rivas-Marin E."/>
            <person name="Kohn T."/>
            <person name="Peeters S.H."/>
            <person name="Heuer A."/>
            <person name="Rast P."/>
            <person name="Oberbeckmann S."/>
            <person name="Bunk B."/>
            <person name="Jeske O."/>
            <person name="Meyerdierks A."/>
            <person name="Storesund J.E."/>
            <person name="Kallscheuer N."/>
            <person name="Luecker S."/>
            <person name="Lage O.M."/>
            <person name="Pohl T."/>
            <person name="Merkel B.J."/>
            <person name="Hornburger P."/>
            <person name="Mueller R.-W."/>
            <person name="Bruemmer F."/>
            <person name="Labrenz M."/>
            <person name="Spormann A.M."/>
            <person name="Op den Camp H."/>
            <person name="Overmann J."/>
            <person name="Amann R."/>
            <person name="Jetten M.S.M."/>
            <person name="Mascher T."/>
            <person name="Medema M.H."/>
            <person name="Devos D.P."/>
            <person name="Kaster A.-K."/>
            <person name="Ovreas L."/>
            <person name="Rohde M."/>
            <person name="Galperin M.Y."/>
            <person name="Jogler C."/>
        </authorList>
    </citation>
    <scope>NUCLEOTIDE SEQUENCE [LARGE SCALE GENOMIC DNA]</scope>
    <source>
        <strain evidence="3 4">OJF2</strain>
    </source>
</reference>
<dbReference type="AlphaFoldDB" id="A0A5B9W2P9"/>
<dbReference type="EMBL" id="CP042997">
    <property type="protein sequence ID" value="QEH34883.1"/>
    <property type="molecule type" value="Genomic_DNA"/>
</dbReference>
<sequence>MGEPRRGRFQLSLRTFLVATAVAAALFAPVAWVARERQQMRRLHMQVLDARELAIRSVVREEQVRGADRLRAENEDLRRRVEQLRLENEDLRRRSGAAATTSPAPPARSR</sequence>
<name>A0A5B9W2P9_9BACT</name>
<keyword evidence="2" id="KW-0472">Membrane</keyword>
<feature type="region of interest" description="Disordered" evidence="1">
    <location>
        <begin position="90"/>
        <end position="110"/>
    </location>
</feature>
<keyword evidence="2" id="KW-1133">Transmembrane helix</keyword>